<comment type="caution">
    <text evidence="1">The sequence shown here is derived from an EMBL/GenBank/DDBJ whole genome shotgun (WGS) entry which is preliminary data.</text>
</comment>
<evidence type="ECO:0000313" key="2">
    <source>
        <dbReference type="Proteomes" id="UP000774326"/>
    </source>
</evidence>
<accession>A0A9P8Q715</accession>
<gene>
    <name evidence="1" type="ORF">WICPIJ_005037</name>
</gene>
<proteinExistence type="predicted"/>
<name>A0A9P8Q715_WICPI</name>
<sequence>MDSGDFVLGQFRNQDTFEQVSKAVLDGGSETKSEDCKESTNFLRLNSFSVVDLTTILEILEKIGIDNLFSNLDSLRSNDKTLVVFIATVQRMSDNMFTRNDILQDMGLDQPHGLVEVVFVWQSLANDIVDV</sequence>
<protein>
    <submittedName>
        <fullName evidence="1">Uncharacterized protein</fullName>
    </submittedName>
</protein>
<dbReference type="EMBL" id="JAEUBG010002832">
    <property type="protein sequence ID" value="KAH3684014.1"/>
    <property type="molecule type" value="Genomic_DNA"/>
</dbReference>
<reference evidence="1" key="2">
    <citation type="submission" date="2021-01" db="EMBL/GenBank/DDBJ databases">
        <authorList>
            <person name="Schikora-Tamarit M.A."/>
        </authorList>
    </citation>
    <scope>NUCLEOTIDE SEQUENCE</scope>
    <source>
        <strain evidence="1">CBS2887</strain>
    </source>
</reference>
<dbReference type="Proteomes" id="UP000774326">
    <property type="component" value="Unassembled WGS sequence"/>
</dbReference>
<evidence type="ECO:0000313" key="1">
    <source>
        <dbReference type="EMBL" id="KAH3684014.1"/>
    </source>
</evidence>
<keyword evidence="2" id="KW-1185">Reference proteome</keyword>
<dbReference type="AlphaFoldDB" id="A0A9P8Q715"/>
<reference evidence="1" key="1">
    <citation type="journal article" date="2021" name="Open Biol.">
        <title>Shared evolutionary footprints suggest mitochondrial oxidative damage underlies multiple complex I losses in fungi.</title>
        <authorList>
            <person name="Schikora-Tamarit M.A."/>
            <person name="Marcet-Houben M."/>
            <person name="Nosek J."/>
            <person name="Gabaldon T."/>
        </authorList>
    </citation>
    <scope>NUCLEOTIDE SEQUENCE</scope>
    <source>
        <strain evidence="1">CBS2887</strain>
    </source>
</reference>
<organism evidence="1 2">
    <name type="scientific">Wickerhamomyces pijperi</name>
    <name type="common">Yeast</name>
    <name type="synonym">Pichia pijperi</name>
    <dbReference type="NCBI Taxonomy" id="599730"/>
    <lineage>
        <taxon>Eukaryota</taxon>
        <taxon>Fungi</taxon>
        <taxon>Dikarya</taxon>
        <taxon>Ascomycota</taxon>
        <taxon>Saccharomycotina</taxon>
        <taxon>Saccharomycetes</taxon>
        <taxon>Phaffomycetales</taxon>
        <taxon>Wickerhamomycetaceae</taxon>
        <taxon>Wickerhamomyces</taxon>
    </lineage>
</organism>